<name>A0A4R6BEZ5_9STAP</name>
<evidence type="ECO:0000313" key="2">
    <source>
        <dbReference type="EMBL" id="TDL98407.1"/>
    </source>
</evidence>
<dbReference type="GO" id="GO:0070221">
    <property type="term" value="P:sulfide oxidation, using sulfide:quinone oxidoreductase"/>
    <property type="evidence" value="ECO:0007669"/>
    <property type="project" value="TreeGrafter"/>
</dbReference>
<dbReference type="AlphaFoldDB" id="A0A4R6BEZ5"/>
<dbReference type="RefSeq" id="WP_133431348.1">
    <property type="nucleotide sequence ID" value="NZ_SCWA01000004.1"/>
</dbReference>
<dbReference type="PANTHER" id="PTHR10632">
    <property type="entry name" value="SULFIDE:QUINONE OXIDOREDUCTASE"/>
    <property type="match status" value="1"/>
</dbReference>
<dbReference type="InterPro" id="IPR015904">
    <property type="entry name" value="Sulphide_quinone_reductase"/>
</dbReference>
<dbReference type="OrthoDB" id="9805710at2"/>
<sequence length="393" mass="44073">MNKKYQVVILGGGSGGISTASRLIKAGIKDILIIDHADYHAYQPSWPLVGSGAEKKENSRKKMKKVVPHGADFLQQKVTAIQAVERIIRLDNKEQVNYEYLVVALGLQLDFDKIAGLSETLGKNQVCTNYLYDYVDYTYKSLKKVKVGNVIVTKPSTPIKGGVAPENSLFTFDEFFKDKKKGRPTLILKSALDSLFPVEKYRRQIEKQIEDKGISYDLQHELIAVNGPEQTAIFKNLQTEETYSTPFDMLLVTPPMSAPDVVKQSTLSDEEGWLNVNKHTLQHVRHQNVFGLGDCTNLPTVKMGSAVRKQVPVLAENLVAQIKGKKLPGYYDGMTACPIATEYGQAIMAEFGYDLKPKESLPLDQSKTNPLLYQLKKRAIPFMYWYGMLKGRS</sequence>
<organism evidence="2 3">
    <name type="scientific">Macrococcus brunensis</name>
    <dbReference type="NCBI Taxonomy" id="198483"/>
    <lineage>
        <taxon>Bacteria</taxon>
        <taxon>Bacillati</taxon>
        <taxon>Bacillota</taxon>
        <taxon>Bacilli</taxon>
        <taxon>Bacillales</taxon>
        <taxon>Staphylococcaceae</taxon>
        <taxon>Macrococcus</taxon>
    </lineage>
</organism>
<dbReference type="GO" id="GO:0070224">
    <property type="term" value="F:sulfide:quinone oxidoreductase activity"/>
    <property type="evidence" value="ECO:0007669"/>
    <property type="project" value="TreeGrafter"/>
</dbReference>
<dbReference type="PANTHER" id="PTHR10632:SF2">
    <property type="entry name" value="SULFIDE:QUINONE OXIDOREDUCTASE, MITOCHONDRIAL"/>
    <property type="match status" value="1"/>
</dbReference>
<dbReference type="GO" id="GO:0071949">
    <property type="term" value="F:FAD binding"/>
    <property type="evidence" value="ECO:0007669"/>
    <property type="project" value="TreeGrafter"/>
</dbReference>
<keyword evidence="3" id="KW-1185">Reference proteome</keyword>
<dbReference type="Gene3D" id="3.50.50.60">
    <property type="entry name" value="FAD/NAD(P)-binding domain"/>
    <property type="match status" value="2"/>
</dbReference>
<reference evidence="2 3" key="1">
    <citation type="submission" date="2019-01" db="EMBL/GenBank/DDBJ databases">
        <title>Draft genome sequences of the type strains of six Macrococcus species.</title>
        <authorList>
            <person name="Mazhar S."/>
            <person name="Altermann E."/>
            <person name="Hill C."/>
            <person name="Mcauliffe O."/>
        </authorList>
    </citation>
    <scope>NUCLEOTIDE SEQUENCE [LARGE SCALE GENOMIC DNA]</scope>
    <source>
        <strain evidence="2 3">CCM4811</strain>
    </source>
</reference>
<protein>
    <submittedName>
        <fullName evidence="2">NAD(P)/FAD-dependent oxidoreductase</fullName>
    </submittedName>
</protein>
<dbReference type="InterPro" id="IPR023753">
    <property type="entry name" value="FAD/NAD-binding_dom"/>
</dbReference>
<comment type="caution">
    <text evidence="2">The sequence shown here is derived from an EMBL/GenBank/DDBJ whole genome shotgun (WGS) entry which is preliminary data.</text>
</comment>
<accession>A0A4R6BEZ5</accession>
<dbReference type="EMBL" id="SCWA01000004">
    <property type="protein sequence ID" value="TDL98407.1"/>
    <property type="molecule type" value="Genomic_DNA"/>
</dbReference>
<dbReference type="Proteomes" id="UP000295310">
    <property type="component" value="Unassembled WGS sequence"/>
</dbReference>
<gene>
    <name evidence="2" type="ORF">ERX27_02935</name>
</gene>
<evidence type="ECO:0000313" key="3">
    <source>
        <dbReference type="Proteomes" id="UP000295310"/>
    </source>
</evidence>
<evidence type="ECO:0000259" key="1">
    <source>
        <dbReference type="Pfam" id="PF07992"/>
    </source>
</evidence>
<dbReference type="PRINTS" id="PR00411">
    <property type="entry name" value="PNDRDTASEI"/>
</dbReference>
<feature type="domain" description="FAD/NAD(P)-binding" evidence="1">
    <location>
        <begin position="5"/>
        <end position="125"/>
    </location>
</feature>
<proteinExistence type="predicted"/>
<dbReference type="Pfam" id="PF07992">
    <property type="entry name" value="Pyr_redox_2"/>
    <property type="match status" value="1"/>
</dbReference>
<dbReference type="SUPFAM" id="SSF51905">
    <property type="entry name" value="FAD/NAD(P)-binding domain"/>
    <property type="match status" value="2"/>
</dbReference>
<dbReference type="InterPro" id="IPR036188">
    <property type="entry name" value="FAD/NAD-bd_sf"/>
</dbReference>